<dbReference type="EMBL" id="BPLR01015762">
    <property type="protein sequence ID" value="GIY78484.1"/>
    <property type="molecule type" value="Genomic_DNA"/>
</dbReference>
<evidence type="ECO:0000313" key="2">
    <source>
        <dbReference type="Proteomes" id="UP001054945"/>
    </source>
</evidence>
<dbReference type="Proteomes" id="UP001054945">
    <property type="component" value="Unassembled WGS sequence"/>
</dbReference>
<comment type="caution">
    <text evidence="1">The sequence shown here is derived from an EMBL/GenBank/DDBJ whole genome shotgun (WGS) entry which is preliminary data.</text>
</comment>
<reference evidence="1 2" key="1">
    <citation type="submission" date="2021-06" db="EMBL/GenBank/DDBJ databases">
        <title>Caerostris extrusa draft genome.</title>
        <authorList>
            <person name="Kono N."/>
            <person name="Arakawa K."/>
        </authorList>
    </citation>
    <scope>NUCLEOTIDE SEQUENCE [LARGE SCALE GENOMIC DNA]</scope>
</reference>
<sequence length="103" mass="11874">MLVISIDQRWCSQVDSDCSRTFDSLVVPAVASTDHITNRYQNRTPAELCEEFIFEQYKMLQESMISNNLQLNSENTDDEDLSLQSRSVSTDLRISFKGLIIDY</sequence>
<keyword evidence="2" id="KW-1185">Reference proteome</keyword>
<gene>
    <name evidence="1" type="ORF">CEXT_591841</name>
</gene>
<name>A0AAV4W9K9_CAEEX</name>
<protein>
    <submittedName>
        <fullName evidence="1">Uncharacterized protein</fullName>
    </submittedName>
</protein>
<dbReference type="AlphaFoldDB" id="A0AAV4W9K9"/>
<accession>A0AAV4W9K9</accession>
<organism evidence="1 2">
    <name type="scientific">Caerostris extrusa</name>
    <name type="common">Bark spider</name>
    <name type="synonym">Caerostris bankana</name>
    <dbReference type="NCBI Taxonomy" id="172846"/>
    <lineage>
        <taxon>Eukaryota</taxon>
        <taxon>Metazoa</taxon>
        <taxon>Ecdysozoa</taxon>
        <taxon>Arthropoda</taxon>
        <taxon>Chelicerata</taxon>
        <taxon>Arachnida</taxon>
        <taxon>Araneae</taxon>
        <taxon>Araneomorphae</taxon>
        <taxon>Entelegynae</taxon>
        <taxon>Araneoidea</taxon>
        <taxon>Araneidae</taxon>
        <taxon>Caerostris</taxon>
    </lineage>
</organism>
<evidence type="ECO:0000313" key="1">
    <source>
        <dbReference type="EMBL" id="GIY78484.1"/>
    </source>
</evidence>
<proteinExistence type="predicted"/>